<keyword evidence="2 7" id="KW-0813">Transport</keyword>
<evidence type="ECO:0000313" key="11">
    <source>
        <dbReference type="Proteomes" id="UP000193420"/>
    </source>
</evidence>
<keyword evidence="3 7" id="KW-1134">Transmembrane beta strand</keyword>
<dbReference type="Pfam" id="PF07715">
    <property type="entry name" value="Plug"/>
    <property type="match status" value="1"/>
</dbReference>
<dbReference type="Gene3D" id="2.40.170.20">
    <property type="entry name" value="TonB-dependent receptor, beta-barrel domain"/>
    <property type="match status" value="1"/>
</dbReference>
<reference evidence="11" key="1">
    <citation type="submission" date="2017-04" db="EMBL/GenBank/DDBJ databases">
        <authorList>
            <person name="Varghese N."/>
            <person name="Submissions S."/>
        </authorList>
    </citation>
    <scope>NUCLEOTIDE SEQUENCE [LARGE SCALE GENOMIC DNA]</scope>
    <source>
        <strain evidence="11">DSM 19835</strain>
    </source>
</reference>
<evidence type="ECO:0000256" key="4">
    <source>
        <dbReference type="ARBA" id="ARBA00022692"/>
    </source>
</evidence>
<evidence type="ECO:0000256" key="2">
    <source>
        <dbReference type="ARBA" id="ARBA00022448"/>
    </source>
</evidence>
<dbReference type="InterPro" id="IPR023997">
    <property type="entry name" value="TonB-dep_OMP_SusC/RagA_CS"/>
</dbReference>
<evidence type="ECO:0000256" key="8">
    <source>
        <dbReference type="SAM" id="SignalP"/>
    </source>
</evidence>
<keyword evidence="5 7" id="KW-0472">Membrane</keyword>
<dbReference type="InterPro" id="IPR036942">
    <property type="entry name" value="Beta-barrel_TonB_sf"/>
</dbReference>
<dbReference type="EMBL" id="FXAO01000001">
    <property type="protein sequence ID" value="SMG13164.1"/>
    <property type="molecule type" value="Genomic_DNA"/>
</dbReference>
<keyword evidence="6 7" id="KW-0998">Cell outer membrane</keyword>
<comment type="subcellular location">
    <subcellularLocation>
        <location evidence="1 7">Cell outer membrane</location>
        <topology evidence="1 7">Multi-pass membrane protein</topology>
    </subcellularLocation>
</comment>
<dbReference type="Pfam" id="PF13715">
    <property type="entry name" value="CarbopepD_reg_2"/>
    <property type="match status" value="1"/>
</dbReference>
<dbReference type="STRING" id="188872.SAMN03080602_00753"/>
<dbReference type="SUPFAM" id="SSF56935">
    <property type="entry name" value="Porins"/>
    <property type="match status" value="1"/>
</dbReference>
<dbReference type="InterPro" id="IPR012910">
    <property type="entry name" value="Plug_dom"/>
</dbReference>
<evidence type="ECO:0000256" key="6">
    <source>
        <dbReference type="ARBA" id="ARBA00023237"/>
    </source>
</evidence>
<evidence type="ECO:0000256" key="5">
    <source>
        <dbReference type="ARBA" id="ARBA00023136"/>
    </source>
</evidence>
<gene>
    <name evidence="10" type="ORF">SAMN03080602_00753</name>
</gene>
<accession>A0A1X7IFR1</accession>
<comment type="similarity">
    <text evidence="7">Belongs to the TonB-dependent receptor family.</text>
</comment>
<dbReference type="InterPro" id="IPR039426">
    <property type="entry name" value="TonB-dep_rcpt-like"/>
</dbReference>
<dbReference type="AlphaFoldDB" id="A0A1X7IFR1"/>
<evidence type="ECO:0000256" key="3">
    <source>
        <dbReference type="ARBA" id="ARBA00022452"/>
    </source>
</evidence>
<dbReference type="OrthoDB" id="9768177at2"/>
<dbReference type="NCBIfam" id="TIGR04057">
    <property type="entry name" value="SusC_RagA_signa"/>
    <property type="match status" value="1"/>
</dbReference>
<dbReference type="PROSITE" id="PS52016">
    <property type="entry name" value="TONB_DEPENDENT_REC_3"/>
    <property type="match status" value="1"/>
</dbReference>
<evidence type="ECO:0000259" key="9">
    <source>
        <dbReference type="Pfam" id="PF07715"/>
    </source>
</evidence>
<dbReference type="Gene3D" id="2.60.40.1120">
    <property type="entry name" value="Carboxypeptidase-like, regulatory domain"/>
    <property type="match status" value="1"/>
</dbReference>
<dbReference type="InterPro" id="IPR037066">
    <property type="entry name" value="Plug_dom_sf"/>
</dbReference>
<dbReference type="RefSeq" id="WP_085496246.1">
    <property type="nucleotide sequence ID" value="NZ_FXAO01000001.1"/>
</dbReference>
<name>A0A1X7IFR1_9FLAO</name>
<feature type="chain" id="PRO_5012281799" evidence="8">
    <location>
        <begin position="23"/>
        <end position="1108"/>
    </location>
</feature>
<keyword evidence="8" id="KW-0732">Signal</keyword>
<dbReference type="InterPro" id="IPR008969">
    <property type="entry name" value="CarboxyPept-like_regulatory"/>
</dbReference>
<feature type="domain" description="TonB-dependent receptor plug" evidence="9">
    <location>
        <begin position="118"/>
        <end position="240"/>
    </location>
</feature>
<feature type="signal peptide" evidence="8">
    <location>
        <begin position="1"/>
        <end position="22"/>
    </location>
</feature>
<dbReference type="NCBIfam" id="TIGR04056">
    <property type="entry name" value="OMP_RagA_SusC"/>
    <property type="match status" value="1"/>
</dbReference>
<dbReference type="Gene3D" id="2.170.130.10">
    <property type="entry name" value="TonB-dependent receptor, plug domain"/>
    <property type="match status" value="1"/>
</dbReference>
<keyword evidence="4 7" id="KW-0812">Transmembrane</keyword>
<evidence type="ECO:0000256" key="1">
    <source>
        <dbReference type="ARBA" id="ARBA00004571"/>
    </source>
</evidence>
<organism evidence="10 11">
    <name type="scientific">Arenibacter troitsensis</name>
    <dbReference type="NCBI Taxonomy" id="188872"/>
    <lineage>
        <taxon>Bacteria</taxon>
        <taxon>Pseudomonadati</taxon>
        <taxon>Bacteroidota</taxon>
        <taxon>Flavobacteriia</taxon>
        <taxon>Flavobacteriales</taxon>
        <taxon>Flavobacteriaceae</taxon>
        <taxon>Arenibacter</taxon>
    </lineage>
</organism>
<protein>
    <submittedName>
        <fullName evidence="10">TonB-linked outer membrane protein, SusC/RagA family</fullName>
    </submittedName>
</protein>
<keyword evidence="11" id="KW-1185">Reference proteome</keyword>
<dbReference type="InterPro" id="IPR023996">
    <property type="entry name" value="TonB-dep_OMP_SusC/RagA"/>
</dbReference>
<dbReference type="GO" id="GO:0009279">
    <property type="term" value="C:cell outer membrane"/>
    <property type="evidence" value="ECO:0007669"/>
    <property type="project" value="UniProtKB-SubCell"/>
</dbReference>
<evidence type="ECO:0000313" key="10">
    <source>
        <dbReference type="EMBL" id="SMG13164.1"/>
    </source>
</evidence>
<evidence type="ECO:0000256" key="7">
    <source>
        <dbReference type="PROSITE-ProRule" id="PRU01360"/>
    </source>
</evidence>
<dbReference type="SUPFAM" id="SSF49464">
    <property type="entry name" value="Carboxypeptidase regulatory domain-like"/>
    <property type="match status" value="1"/>
</dbReference>
<sequence length="1108" mass="121326">MIKKFHYYLLLASFLVVQGMMAQNKTVTGTVSDDLGTPLPGVNVVEKGTSNGTSTDFDGNFSLNVGNNATLVFSSLGFTKKEIAVGAQTTIKVVLEEDAEQLGEVVVTGLGITREKKALGYATATITAEALTETATPNFATALYGKAPGVSINTTPGGSTSASNITIRGVASITGRSQPLIIMDGVPIRDGEVANNNYWGDQRLRGNGLLDINPEDIDNISILKGASAAALYGSEAVNGVVLITTKSGKNKKKGMTVDMSSSYSFDKVAYLPRYQTVRGPGAPLNVSDGGQDADGFIYHDTDGDGIAETRGVLGYSINFGPKFDGQPTIGWDGIVRPYEAQDDRYGGLFNTAHNTSVNMSITNVTDNSNLRFSYTRQDNQGISIGAEEEKNVFNLNASFKWADNMTTDVIVNYVNQSVFNRPYSVDRLTNNFTGMMSPWDSADWYLDRYKTSRGYRFVTGTGQSLTPEENIIYPGFKGDIADFVWRVKENRLEEQSNRIIGTITNTWSIAKGLNLRGRISTDFTNRRSEASSSTERPLAFGNSGGFSMSNNNYNSLYGELILNYETAITSDLTLSMMAGYNATKQSESFLSRGTNGGLSVENWFDVSASVNTPNSGSSRNSIVKDAFLGTMNLDYKGYFYVEGTIRKDKTSTMNPNNNSFVYPSVNSSFILSEAFDLPLFMNYLKIRGSWGIVGNYPDPYQANIAYNQNTLGSQGGNPVLYTTIPSSFGNDGIRPEEKHEYEFGLEMKFFQGRLGLDASYYNAQIVDQILPLTLPNSSGAGSVLTNIGTLRNKGYEFGVTGTPIDTGSFRWDAIVNFAKNDNKVEKLAPGLDELLHADYDGNAAQLKSLVGQPMGDLYAHPVATDAQGRRIVDPNGMYKVDPDKMEKFGNAMPKWTGGVMNSFTYKNITLDALVDFRIGGHVMPTALNWMTSRGLTEESLNYMDTERGGLSYYEDATGTRIQTTPGATAGPGGEVVYHDGILLDGVTNDGQPNDQIASAADYYWTVYNWGGPQYSPNTRYELYIKENTYFKMRELSIGYKMPRKVIDKIGLSKLQFSVFGRNLFYLYRTIKDMDGEQTTAGSRWFQNVNNVGTNPSTRSFGLMVRASL</sequence>
<dbReference type="Proteomes" id="UP000193420">
    <property type="component" value="Unassembled WGS sequence"/>
</dbReference>
<proteinExistence type="inferred from homology"/>